<evidence type="ECO:0000256" key="7">
    <source>
        <dbReference type="ARBA" id="ARBA00022989"/>
    </source>
</evidence>
<dbReference type="InterPro" id="IPR058781">
    <property type="entry name" value="HH_AprE-like"/>
</dbReference>
<comment type="similarity">
    <text evidence="2 9">Belongs to the membrane fusion protein (MFP) (TC 8.A.1) family.</text>
</comment>
<dbReference type="SUPFAM" id="SSF111369">
    <property type="entry name" value="HlyD-like secretion proteins"/>
    <property type="match status" value="1"/>
</dbReference>
<keyword evidence="4 9" id="KW-1003">Cell membrane</keyword>
<evidence type="ECO:0000256" key="1">
    <source>
        <dbReference type="ARBA" id="ARBA00004377"/>
    </source>
</evidence>
<comment type="subcellular location">
    <subcellularLocation>
        <location evidence="1 9">Cell inner membrane</location>
        <topology evidence="1 9">Single-pass membrane protein</topology>
    </subcellularLocation>
</comment>
<feature type="coiled-coil region" evidence="10">
    <location>
        <begin position="190"/>
        <end position="298"/>
    </location>
</feature>
<evidence type="ECO:0000256" key="8">
    <source>
        <dbReference type="ARBA" id="ARBA00023136"/>
    </source>
</evidence>
<dbReference type="PANTHER" id="PTHR30386:SF17">
    <property type="entry name" value="ALKALINE PROTEASE SECRETION PROTEIN APRE"/>
    <property type="match status" value="1"/>
</dbReference>
<accession>A0ABV7D4W1</accession>
<evidence type="ECO:0000256" key="4">
    <source>
        <dbReference type="ARBA" id="ARBA00022475"/>
    </source>
</evidence>
<keyword evidence="5 9" id="KW-0997">Cell inner membrane</keyword>
<dbReference type="Pfam" id="PF25994">
    <property type="entry name" value="HH_AprE"/>
    <property type="match status" value="1"/>
</dbReference>
<proteinExistence type="inferred from homology"/>
<reference evidence="14" key="1">
    <citation type="journal article" date="2019" name="Int. J. Syst. Evol. Microbiol.">
        <title>The Global Catalogue of Microorganisms (GCM) 10K type strain sequencing project: providing services to taxonomists for standard genome sequencing and annotation.</title>
        <authorList>
            <consortium name="The Broad Institute Genomics Platform"/>
            <consortium name="The Broad Institute Genome Sequencing Center for Infectious Disease"/>
            <person name="Wu L."/>
            <person name="Ma J."/>
        </authorList>
    </citation>
    <scope>NUCLEOTIDE SEQUENCE [LARGE SCALE GENOMIC DNA]</scope>
    <source>
        <strain evidence="14">KCTC 62164</strain>
    </source>
</reference>
<evidence type="ECO:0000259" key="12">
    <source>
        <dbReference type="Pfam" id="PF26002"/>
    </source>
</evidence>
<organism evidence="13 14">
    <name type="scientific">Kordiimonas pumila</name>
    <dbReference type="NCBI Taxonomy" id="2161677"/>
    <lineage>
        <taxon>Bacteria</taxon>
        <taxon>Pseudomonadati</taxon>
        <taxon>Pseudomonadota</taxon>
        <taxon>Alphaproteobacteria</taxon>
        <taxon>Kordiimonadales</taxon>
        <taxon>Kordiimonadaceae</taxon>
        <taxon>Kordiimonas</taxon>
    </lineage>
</organism>
<keyword evidence="6 9" id="KW-0812">Transmembrane</keyword>
<dbReference type="PANTHER" id="PTHR30386">
    <property type="entry name" value="MEMBRANE FUSION SUBUNIT OF EMRAB-TOLC MULTIDRUG EFFLUX PUMP"/>
    <property type="match status" value="1"/>
</dbReference>
<evidence type="ECO:0000256" key="2">
    <source>
        <dbReference type="ARBA" id="ARBA00009477"/>
    </source>
</evidence>
<evidence type="ECO:0000256" key="3">
    <source>
        <dbReference type="ARBA" id="ARBA00022448"/>
    </source>
</evidence>
<dbReference type="RefSeq" id="WP_194215174.1">
    <property type="nucleotide sequence ID" value="NZ_CP061205.1"/>
</dbReference>
<evidence type="ECO:0000259" key="11">
    <source>
        <dbReference type="Pfam" id="PF25994"/>
    </source>
</evidence>
<comment type="caution">
    <text evidence="13">The sequence shown here is derived from an EMBL/GenBank/DDBJ whole genome shotgun (WGS) entry which is preliminary data.</text>
</comment>
<dbReference type="PRINTS" id="PR01490">
    <property type="entry name" value="RTXTOXIND"/>
</dbReference>
<evidence type="ECO:0000256" key="10">
    <source>
        <dbReference type="SAM" id="Coils"/>
    </source>
</evidence>
<dbReference type="InterPro" id="IPR058982">
    <property type="entry name" value="Beta-barrel_AprE"/>
</dbReference>
<keyword evidence="10" id="KW-0175">Coiled coil</keyword>
<name>A0ABV7D4W1_9PROT</name>
<evidence type="ECO:0000256" key="9">
    <source>
        <dbReference type="RuleBase" id="RU365093"/>
    </source>
</evidence>
<feature type="domain" description="AprE-like long alpha-helical hairpin" evidence="11">
    <location>
        <begin position="115"/>
        <end position="304"/>
    </location>
</feature>
<evidence type="ECO:0000313" key="13">
    <source>
        <dbReference type="EMBL" id="MFC3051702.1"/>
    </source>
</evidence>
<feature type="transmembrane region" description="Helical" evidence="9">
    <location>
        <begin position="42"/>
        <end position="59"/>
    </location>
</feature>
<protein>
    <recommendedName>
        <fullName evidence="9">Membrane fusion protein (MFP) family protein</fullName>
    </recommendedName>
</protein>
<gene>
    <name evidence="13" type="ORF">ACFOKA_07290</name>
</gene>
<keyword evidence="7 9" id="KW-1133">Transmembrane helix</keyword>
<keyword evidence="14" id="KW-1185">Reference proteome</keyword>
<keyword evidence="8 9" id="KW-0472">Membrane</keyword>
<dbReference type="InterPro" id="IPR050739">
    <property type="entry name" value="MFP"/>
</dbReference>
<dbReference type="NCBIfam" id="TIGR01843">
    <property type="entry name" value="type_I_hlyD"/>
    <property type="match status" value="1"/>
</dbReference>
<dbReference type="EMBL" id="JBHRSL010000004">
    <property type="protein sequence ID" value="MFC3051702.1"/>
    <property type="molecule type" value="Genomic_DNA"/>
</dbReference>
<feature type="domain" description="AprE-like beta-barrel" evidence="12">
    <location>
        <begin position="347"/>
        <end position="432"/>
    </location>
</feature>
<dbReference type="Proteomes" id="UP001595444">
    <property type="component" value="Unassembled WGS sequence"/>
</dbReference>
<sequence length="454" mass="50781">MSDIVPVSSNLPAVKSDKFERASLQKWAENIDVDRKPLLRKALYVFIIVFVFGGIWSVTAELGGAVIASGKVVAEGKNRLIQNLEGGILKELNVKEGDKVKEGDILALLDPLQLAAQLESNQLQRAIARIQLARLRAEVHNLADIQFPTDIDPAVADHPRVIEAISSQTDEFVAGRNFRRATDEILDTRIKGLEGDIEGQKEVLEAYNRQLELFELELKDFKVLLEQGHIARTRVFATERKVVELIATVANVKLDMQKARNEILNYQTEKRQNMLEFKEKANNQLIEAQKTLSSADSSVARLTDMLDRSIIRSPVEGTVFRMGKHTLGEVVKPGETMFVVFPDDDALTIEAYLQPTDREHIHTGQDVEVIFPSDKQSRMTPVPGKLIYVSADTITSEQDPTGKYLVKILVDPDHIPKQLLPGNIAEAYIQTEPTTFAAIMAKPFTRFAFRAFKG</sequence>
<dbReference type="Pfam" id="PF26002">
    <property type="entry name" value="Beta-barrel_AprE"/>
    <property type="match status" value="1"/>
</dbReference>
<evidence type="ECO:0000256" key="6">
    <source>
        <dbReference type="ARBA" id="ARBA00022692"/>
    </source>
</evidence>
<evidence type="ECO:0000256" key="5">
    <source>
        <dbReference type="ARBA" id="ARBA00022519"/>
    </source>
</evidence>
<keyword evidence="3 9" id="KW-0813">Transport</keyword>
<dbReference type="Gene3D" id="2.40.30.170">
    <property type="match status" value="1"/>
</dbReference>
<evidence type="ECO:0000313" key="14">
    <source>
        <dbReference type="Proteomes" id="UP001595444"/>
    </source>
</evidence>
<dbReference type="InterPro" id="IPR010129">
    <property type="entry name" value="T1SS_HlyD"/>
</dbReference>
<dbReference type="Gene3D" id="2.40.50.100">
    <property type="match status" value="1"/>
</dbReference>